<gene>
    <name evidence="3" type="ORF">BKA16_003234</name>
</gene>
<feature type="transmembrane region" description="Helical" evidence="1">
    <location>
        <begin position="65"/>
        <end position="82"/>
    </location>
</feature>
<dbReference type="Proteomes" id="UP000551501">
    <property type="component" value="Unassembled WGS sequence"/>
</dbReference>
<evidence type="ECO:0000256" key="1">
    <source>
        <dbReference type="SAM" id="Phobius"/>
    </source>
</evidence>
<sequence length="162" mass="17864">MNPADGPNWSMPAESALEWDLVYTPRWLRRACYWAAGVVIAIHLIFGLLLGISYTGVGVGWSDKVGLIAVGVIIACVCLLPTRARLRVGPSGVGVRNLVSERVFPWTEVQGLEYPEKGYWAQLLLPYDEHVPVMAVGARDGERAVEAMTAFRDLQGRYAPHE</sequence>
<accession>A0A840EYH7</accession>
<keyword evidence="1" id="KW-0812">Transmembrane</keyword>
<proteinExistence type="predicted"/>
<reference evidence="3 4" key="1">
    <citation type="submission" date="2020-08" db="EMBL/GenBank/DDBJ databases">
        <title>Sequencing the genomes of 1000 actinobacteria strains.</title>
        <authorList>
            <person name="Klenk H.-P."/>
        </authorList>
    </citation>
    <scope>NUCLEOTIDE SEQUENCE [LARGE SCALE GENOMIC DNA]</scope>
    <source>
        <strain evidence="3 4">DSM 45298</strain>
    </source>
</reference>
<organism evidence="3 4">
    <name type="scientific">Gordonia humi</name>
    <dbReference type="NCBI Taxonomy" id="686429"/>
    <lineage>
        <taxon>Bacteria</taxon>
        <taxon>Bacillati</taxon>
        <taxon>Actinomycetota</taxon>
        <taxon>Actinomycetes</taxon>
        <taxon>Mycobacteriales</taxon>
        <taxon>Gordoniaceae</taxon>
        <taxon>Gordonia</taxon>
    </lineage>
</organism>
<dbReference type="EMBL" id="JACIFP010000001">
    <property type="protein sequence ID" value="MBB4136682.1"/>
    <property type="molecule type" value="Genomic_DNA"/>
</dbReference>
<dbReference type="Pfam" id="PF10756">
    <property type="entry name" value="bPH_6"/>
    <property type="match status" value="1"/>
</dbReference>
<dbReference type="AlphaFoldDB" id="A0A840EYH7"/>
<dbReference type="InterPro" id="IPR019692">
    <property type="entry name" value="CFP-6_PH"/>
</dbReference>
<dbReference type="RefSeq" id="WP_343067466.1">
    <property type="nucleotide sequence ID" value="NZ_BAABHL010000041.1"/>
</dbReference>
<protein>
    <recommendedName>
        <fullName evidence="2">Low molecular weight protein antigen 6 PH domain-containing protein</fullName>
    </recommendedName>
</protein>
<comment type="caution">
    <text evidence="3">The sequence shown here is derived from an EMBL/GenBank/DDBJ whole genome shotgun (WGS) entry which is preliminary data.</text>
</comment>
<evidence type="ECO:0000313" key="4">
    <source>
        <dbReference type="Proteomes" id="UP000551501"/>
    </source>
</evidence>
<keyword evidence="1" id="KW-0472">Membrane</keyword>
<feature type="domain" description="Low molecular weight protein antigen 6 PH" evidence="2">
    <location>
        <begin position="83"/>
        <end position="153"/>
    </location>
</feature>
<evidence type="ECO:0000259" key="2">
    <source>
        <dbReference type="Pfam" id="PF10756"/>
    </source>
</evidence>
<keyword evidence="1" id="KW-1133">Transmembrane helix</keyword>
<evidence type="ECO:0000313" key="3">
    <source>
        <dbReference type="EMBL" id="MBB4136682.1"/>
    </source>
</evidence>
<name>A0A840EYH7_9ACTN</name>
<feature type="transmembrane region" description="Helical" evidence="1">
    <location>
        <begin position="31"/>
        <end position="53"/>
    </location>
</feature>
<keyword evidence="4" id="KW-1185">Reference proteome</keyword>